<organism evidence="1 2">
    <name type="scientific">Mucilaginibacter conchicola</name>
    <dbReference type="NCBI Taxonomy" id="2303333"/>
    <lineage>
        <taxon>Bacteria</taxon>
        <taxon>Pseudomonadati</taxon>
        <taxon>Bacteroidota</taxon>
        <taxon>Sphingobacteriia</taxon>
        <taxon>Sphingobacteriales</taxon>
        <taxon>Sphingobacteriaceae</taxon>
        <taxon>Mucilaginibacter</taxon>
    </lineage>
</organism>
<dbReference type="Pfam" id="PF09357">
    <property type="entry name" value="RteC"/>
    <property type="match status" value="1"/>
</dbReference>
<dbReference type="RefSeq" id="WP_117393297.1">
    <property type="nucleotide sequence ID" value="NZ_QWDC01000003.1"/>
</dbReference>
<dbReference type="AlphaFoldDB" id="A0A372NQ83"/>
<evidence type="ECO:0000313" key="1">
    <source>
        <dbReference type="EMBL" id="RFZ91094.1"/>
    </source>
</evidence>
<accession>A0A372NQ83</accession>
<protein>
    <recommendedName>
        <fullName evidence="3">RteC protein</fullName>
    </recommendedName>
</protein>
<dbReference type="InterPro" id="IPR018534">
    <property type="entry name" value="Tet_reg_excision_RteC"/>
</dbReference>
<sequence length="279" mass="32893">MKETIEMLRYELNEKLLEIDSMETGIDKLGQLLTVIDKAITQINQTVERSAFEKETDEIIFFKVQKPELLARRIEEVMRYNITSNIPIGTPENKIKFLEDELRARRSFFRMNSFHYQYYKKSLTELDRIFFLRSARAASLPLSEFSETENEFSTPMSYLFAKFMAYENIQYFLLEQIAMIRYPESILVKSPQMNNDLKWTGDAVNAVELAYGLWLTGQLNDGNASLNQIVRWLESNFHVSIGIIQRRFSEIERRKRVSITKFIDLMKEAILRKTDEDNS</sequence>
<dbReference type="OrthoDB" id="790983at2"/>
<evidence type="ECO:0008006" key="3">
    <source>
        <dbReference type="Google" id="ProtNLM"/>
    </source>
</evidence>
<proteinExistence type="predicted"/>
<evidence type="ECO:0000313" key="2">
    <source>
        <dbReference type="Proteomes" id="UP000264217"/>
    </source>
</evidence>
<dbReference type="Proteomes" id="UP000264217">
    <property type="component" value="Unassembled WGS sequence"/>
</dbReference>
<name>A0A372NQ83_9SPHI</name>
<comment type="caution">
    <text evidence="1">The sequence shown here is derived from an EMBL/GenBank/DDBJ whole genome shotgun (WGS) entry which is preliminary data.</text>
</comment>
<keyword evidence="2" id="KW-1185">Reference proteome</keyword>
<dbReference type="EMBL" id="QWDC01000003">
    <property type="protein sequence ID" value="RFZ91094.1"/>
    <property type="molecule type" value="Genomic_DNA"/>
</dbReference>
<reference evidence="1 2" key="1">
    <citation type="submission" date="2018-08" db="EMBL/GenBank/DDBJ databases">
        <title>Mucilaginibacter sp. MYSH2.</title>
        <authorList>
            <person name="Seo T."/>
        </authorList>
    </citation>
    <scope>NUCLEOTIDE SEQUENCE [LARGE SCALE GENOMIC DNA]</scope>
    <source>
        <strain evidence="1 2">MYSH2</strain>
    </source>
</reference>
<gene>
    <name evidence="1" type="ORF">D0C36_19320</name>
</gene>